<feature type="compositionally biased region" description="Acidic residues" evidence="4">
    <location>
        <begin position="103"/>
        <end position="118"/>
    </location>
</feature>
<feature type="compositionally biased region" description="Basic and acidic residues" evidence="4">
    <location>
        <begin position="466"/>
        <end position="484"/>
    </location>
</feature>
<feature type="compositionally biased region" description="Basic and acidic residues" evidence="4">
    <location>
        <begin position="50"/>
        <end position="66"/>
    </location>
</feature>
<evidence type="ECO:0000256" key="2">
    <source>
        <dbReference type="ARBA" id="ARBA00022553"/>
    </source>
</evidence>
<feature type="region of interest" description="Disordered" evidence="4">
    <location>
        <begin position="460"/>
        <end position="597"/>
    </location>
</feature>
<feature type="compositionally biased region" description="Basic and acidic residues" evidence="4">
    <location>
        <begin position="493"/>
        <end position="513"/>
    </location>
</feature>
<feature type="region of interest" description="Disordered" evidence="4">
    <location>
        <begin position="829"/>
        <end position="852"/>
    </location>
</feature>
<protein>
    <submittedName>
        <fullName evidence="5">Uncharacterized protein</fullName>
    </submittedName>
</protein>
<organism evidence="5 6">
    <name type="scientific">Diaporthe helianthi</name>
    <dbReference type="NCBI Taxonomy" id="158607"/>
    <lineage>
        <taxon>Eukaryota</taxon>
        <taxon>Fungi</taxon>
        <taxon>Dikarya</taxon>
        <taxon>Ascomycota</taxon>
        <taxon>Pezizomycotina</taxon>
        <taxon>Sordariomycetes</taxon>
        <taxon>Sordariomycetidae</taxon>
        <taxon>Diaporthales</taxon>
        <taxon>Diaporthaceae</taxon>
        <taxon>Diaporthe</taxon>
    </lineage>
</organism>
<feature type="compositionally biased region" description="Acidic residues" evidence="4">
    <location>
        <begin position="625"/>
        <end position="635"/>
    </location>
</feature>
<evidence type="ECO:0000256" key="3">
    <source>
        <dbReference type="ARBA" id="ARBA00023242"/>
    </source>
</evidence>
<feature type="compositionally biased region" description="Basic residues" evidence="4">
    <location>
        <begin position="829"/>
        <end position="847"/>
    </location>
</feature>
<evidence type="ECO:0000256" key="1">
    <source>
        <dbReference type="ARBA" id="ARBA00004604"/>
    </source>
</evidence>
<evidence type="ECO:0000313" key="6">
    <source>
        <dbReference type="Proteomes" id="UP000094444"/>
    </source>
</evidence>
<dbReference type="FunCoup" id="A0A2P5I1H7">
    <property type="interactions" value="801"/>
</dbReference>
<feature type="compositionally biased region" description="Basic and acidic residues" evidence="4">
    <location>
        <begin position="244"/>
        <end position="267"/>
    </location>
</feature>
<feature type="compositionally biased region" description="Basic and acidic residues" evidence="4">
    <location>
        <begin position="524"/>
        <end position="549"/>
    </location>
</feature>
<comment type="caution">
    <text evidence="5">The sequence shown here is derived from an EMBL/GenBank/DDBJ whole genome shotgun (WGS) entry which is preliminary data.</text>
</comment>
<gene>
    <name evidence="5" type="ORF">DHEL01_v205260</name>
</gene>
<feature type="compositionally biased region" description="Polar residues" evidence="4">
    <location>
        <begin position="269"/>
        <end position="279"/>
    </location>
</feature>
<dbReference type="PANTHER" id="PTHR14150:SF12">
    <property type="entry name" value="U3 SMALL NUCLEOLAR RNA-ASSOCIATED PROTEIN 14 HOMOLOG A"/>
    <property type="match status" value="1"/>
</dbReference>
<feature type="compositionally biased region" description="Acidic residues" evidence="4">
    <location>
        <begin position="173"/>
        <end position="185"/>
    </location>
</feature>
<dbReference type="PANTHER" id="PTHR14150">
    <property type="entry name" value="U3 SMALL NUCLEOLAR RNA-ASSOCIATED PROTEIN 14"/>
    <property type="match status" value="1"/>
</dbReference>
<keyword evidence="6" id="KW-1185">Reference proteome</keyword>
<feature type="compositionally biased region" description="Acidic residues" evidence="4">
    <location>
        <begin position="216"/>
        <end position="243"/>
    </location>
</feature>
<keyword evidence="3" id="KW-0539">Nucleus</keyword>
<dbReference type="InterPro" id="IPR006709">
    <property type="entry name" value="SSU_processome_Utp14"/>
</dbReference>
<dbReference type="STRING" id="158607.A0A2P5I1H7"/>
<keyword evidence="2" id="KW-0597">Phosphoprotein</keyword>
<dbReference type="InParanoid" id="A0A2P5I1H7"/>
<dbReference type="GO" id="GO:0032040">
    <property type="term" value="C:small-subunit processome"/>
    <property type="evidence" value="ECO:0007669"/>
    <property type="project" value="InterPro"/>
</dbReference>
<feature type="region of interest" description="Disordered" evidence="4">
    <location>
        <begin position="1"/>
        <end position="322"/>
    </location>
</feature>
<proteinExistence type="predicted"/>
<evidence type="ECO:0000256" key="4">
    <source>
        <dbReference type="SAM" id="MobiDB-lite"/>
    </source>
</evidence>
<dbReference type="OrthoDB" id="277439at2759"/>
<feature type="compositionally biased region" description="Basic residues" evidence="4">
    <location>
        <begin position="19"/>
        <end position="31"/>
    </location>
</feature>
<reference evidence="5" key="1">
    <citation type="submission" date="2017-09" db="EMBL/GenBank/DDBJ databases">
        <title>Polyketide synthases of a Diaporthe helianthi virulent isolate.</title>
        <authorList>
            <person name="Baroncelli R."/>
        </authorList>
    </citation>
    <scope>NUCLEOTIDE SEQUENCE [LARGE SCALE GENOMIC DNA]</scope>
    <source>
        <strain evidence="5">7/96</strain>
    </source>
</reference>
<dbReference type="Proteomes" id="UP000094444">
    <property type="component" value="Unassembled WGS sequence"/>
</dbReference>
<feature type="compositionally biased region" description="Acidic residues" evidence="4">
    <location>
        <begin position="131"/>
        <end position="151"/>
    </location>
</feature>
<dbReference type="Pfam" id="PF04615">
    <property type="entry name" value="Utp14"/>
    <property type="match status" value="1"/>
</dbReference>
<dbReference type="AlphaFoldDB" id="A0A2P5I1H7"/>
<name>A0A2P5I1H7_DIAHE</name>
<comment type="subcellular location">
    <subcellularLocation>
        <location evidence="1">Nucleus</location>
        <location evidence="1">Nucleolus</location>
    </subcellularLocation>
</comment>
<sequence>MPGRQSHGRSLLGNSQSKTPKRPNQKSKAKAQAHALDAFAIAGKQVQPDRMTRRGRDLELDPEKQPRGGKHRRDEDDEDDEEDDEEEDAGPRKKRPRQAASSDGEESESDGEDPDGGSDSEGHEWHVGVNSDDDDSEIESDDAFGESDEEKFDGYAFGGGRAQKKKKKSQEGSESEEEDVGDDGESLGSDGIDLADALMQSSDDDEEEGSQRDTESGSDEDSESESDPDDEESESDLCDDDEVDPAKRAQLDKLLKSYAEKEDKDAESGSGTRSKQGFSLQDLGISEVKNPEIKRSIKRVKKEEKAEAGKKGTSKKLDVPLARRRQDQLDRIAAYEQTNKTLDRWNDTVKQNRRADHLMFPLPDTLADAGLDNSELLPLSKKTAGTELEQTILSIMEESGLGPAAQAQKDQEKKIDANGEEQTISRSELKELWAQRRKDREMQSREQKRAKRIKKIKSKTYRRVHRKEELGEEAKLHEEMKASGEIDSEDEREAAARRRALERVGAKHKDSKWAKMGSKAGRAAWDDDYRAGLTDMARRDEELRRRVEGRTGGSEGEDESDATSSSGDEDGNSRLLKQLDGDDEEDDEGPHANLMKLKFMQRAEAARKQENDAILADIRRGLESGSEEEEEDDADVQVGRRSYGLPGQKKRLVREAEPTVANTPRERASKSGLSSTNINISSTTATNDASSTTVGPGAWSQGKSAVVERKKKKIAGNGTEADLDLNVTTLVSQPSKPAKTKSKTAAKRAAEGVSSTLTVGDDSSDDEIHHPLAVRDIELANRAFAGDEVVAEFEAEKEAIMSEDDEKIIDNTMPGWGSWAGEGISKRALKRNKGKAMTKKEGVKRKDRKDAKMDRVIVNEKRNRKNEKFLASQLPHPFESRQQYERSLRLPVGPEWMTKESFQASTKPRVIVKQGIIAPMAKPTV</sequence>
<dbReference type="EMBL" id="MAVT02000380">
    <property type="protein sequence ID" value="POS76346.1"/>
    <property type="molecule type" value="Genomic_DNA"/>
</dbReference>
<dbReference type="GO" id="GO:0006364">
    <property type="term" value="P:rRNA processing"/>
    <property type="evidence" value="ECO:0007669"/>
    <property type="project" value="InterPro"/>
</dbReference>
<feature type="compositionally biased region" description="Acidic residues" evidence="4">
    <location>
        <begin position="75"/>
        <end position="88"/>
    </location>
</feature>
<accession>A0A2P5I1H7</accession>
<feature type="compositionally biased region" description="Low complexity" evidence="4">
    <location>
        <begin position="674"/>
        <end position="693"/>
    </location>
</feature>
<feature type="compositionally biased region" description="Basic and acidic residues" evidence="4">
    <location>
        <begin position="289"/>
        <end position="318"/>
    </location>
</feature>
<evidence type="ECO:0000313" key="5">
    <source>
        <dbReference type="EMBL" id="POS76346.1"/>
    </source>
</evidence>
<feature type="region of interest" description="Disordered" evidence="4">
    <location>
        <begin position="618"/>
        <end position="705"/>
    </location>
</feature>
<feature type="region of interest" description="Disordered" evidence="4">
    <location>
        <begin position="402"/>
        <end position="428"/>
    </location>
</feature>